<reference evidence="1 2" key="1">
    <citation type="submission" date="2024-02" db="EMBL/GenBank/DDBJ databases">
        <title>First report Erwinia aphidicola in onion in Chile.</title>
        <authorList>
            <person name="Valenzuela M."/>
            <person name="Pena M."/>
            <person name="Dutta B."/>
        </authorList>
    </citation>
    <scope>NUCLEOTIDE SEQUENCE [LARGE SCALE GENOMIC DNA]</scope>
    <source>
        <strain evidence="1 2">QCJ3A</strain>
    </source>
</reference>
<gene>
    <name evidence="1" type="ORF">V8N49_22155</name>
</gene>
<comment type="caution">
    <text evidence="1">The sequence shown here is derived from an EMBL/GenBank/DDBJ whole genome shotgun (WGS) entry which is preliminary data.</text>
</comment>
<protein>
    <submittedName>
        <fullName evidence="1">Thioredoxin family protein</fullName>
    </submittedName>
</protein>
<dbReference type="EMBL" id="JBANEI010000025">
    <property type="protein sequence ID" value="MEI2684344.1"/>
    <property type="molecule type" value="Genomic_DNA"/>
</dbReference>
<sequence length="166" mass="18545">MADFNTLIENSVGYEEFVSQGTAQEIAQLRIEQEKTTRPDFLSQETTADIAALSGKFVILAAAEMWCPDCQRNMPAINALCERYPDAQLAVITRDQSESLFKQQFNLDKVRIPFAAVLDAQLSPLGAFVERPKSLQSGGEEALLAYRRGERLADTLEEIVSIMRQN</sequence>
<dbReference type="Proteomes" id="UP001306592">
    <property type="component" value="Unassembled WGS sequence"/>
</dbReference>
<evidence type="ECO:0000313" key="1">
    <source>
        <dbReference type="EMBL" id="MEI2684344.1"/>
    </source>
</evidence>
<dbReference type="Pfam" id="PF14595">
    <property type="entry name" value="Thioredoxin_9"/>
    <property type="match status" value="1"/>
</dbReference>
<evidence type="ECO:0000313" key="2">
    <source>
        <dbReference type="Proteomes" id="UP001306592"/>
    </source>
</evidence>
<organism evidence="1 2">
    <name type="scientific">Erwinia aphidicola</name>
    <dbReference type="NCBI Taxonomy" id="68334"/>
    <lineage>
        <taxon>Bacteria</taxon>
        <taxon>Pseudomonadati</taxon>
        <taxon>Pseudomonadota</taxon>
        <taxon>Gammaproteobacteria</taxon>
        <taxon>Enterobacterales</taxon>
        <taxon>Erwiniaceae</taxon>
        <taxon>Erwinia</taxon>
    </lineage>
</organism>
<keyword evidence="2" id="KW-1185">Reference proteome</keyword>
<dbReference type="Gene3D" id="3.40.30.10">
    <property type="entry name" value="Glutaredoxin"/>
    <property type="match status" value="1"/>
</dbReference>
<dbReference type="SUPFAM" id="SSF52833">
    <property type="entry name" value="Thioredoxin-like"/>
    <property type="match status" value="1"/>
</dbReference>
<proteinExistence type="predicted"/>
<name>A0ABU8DLG3_ERWAP</name>
<dbReference type="RefSeq" id="WP_048918557.1">
    <property type="nucleotide sequence ID" value="NZ_CAKKMT010000018.1"/>
</dbReference>
<accession>A0ABU8DLG3</accession>
<dbReference type="InterPro" id="IPR036249">
    <property type="entry name" value="Thioredoxin-like_sf"/>
</dbReference>